<dbReference type="InterPro" id="IPR036962">
    <property type="entry name" value="Glyco_hydro_3_N_sf"/>
</dbReference>
<sequence length="378" mass="38637">MSPTTSPAATAVVPAAGDSSATASSGRAAREATSAATPEQLDRLYADTRMRSMSLADKVSTLFMVQLPGTDPAPMQAYLAGNRPGGLLLLGSNIPATAAALLGQLAGLGFATGLKPLIAVDEEGGDVTRLPEDGFAGADRLKSLPVAATTDAFTQRAALLERSGISVNFGTVADVTSDPGSFIFDRVLGTDPASASDRVGASVAAQNGSVFATLKHFPGHGETAADSHTSIPSTGISFAQWQSQDAPPFRSGIAAGAPLVMFGHLAYTAVDSAPASLSVRWHEILRGELGFTGVAITDDMLMLQDSGDPAYSDQAANAVRAVAAGNDILLYNSAIDMAPSVAAIIAAVQSGQIDEAQIDESVVRILALQRAAWLRAAS</sequence>
<dbReference type="GO" id="GO:0004563">
    <property type="term" value="F:beta-N-acetylhexosaminidase activity"/>
    <property type="evidence" value="ECO:0007669"/>
    <property type="project" value="UniProtKB-EC"/>
</dbReference>
<evidence type="ECO:0000256" key="1">
    <source>
        <dbReference type="ARBA" id="ARBA00005336"/>
    </source>
</evidence>
<dbReference type="PANTHER" id="PTHR30480">
    <property type="entry name" value="BETA-HEXOSAMINIDASE-RELATED"/>
    <property type="match status" value="1"/>
</dbReference>
<dbReference type="Proteomes" id="UP000776164">
    <property type="component" value="Unassembled WGS sequence"/>
</dbReference>
<proteinExistence type="inferred from homology"/>
<dbReference type="Pfam" id="PF00933">
    <property type="entry name" value="Glyco_hydro_3"/>
    <property type="match status" value="1"/>
</dbReference>
<dbReference type="EMBL" id="JAFBBU010000001">
    <property type="protein sequence ID" value="MBM7471585.1"/>
    <property type="molecule type" value="Genomic_DNA"/>
</dbReference>
<evidence type="ECO:0000256" key="2">
    <source>
        <dbReference type="ARBA" id="ARBA00022801"/>
    </source>
</evidence>
<evidence type="ECO:0000256" key="4">
    <source>
        <dbReference type="SAM" id="MobiDB-lite"/>
    </source>
</evidence>
<feature type="compositionally biased region" description="Low complexity" evidence="4">
    <location>
        <begin position="1"/>
        <end position="36"/>
    </location>
</feature>
<name>A0ABS2L3B0_9MICO</name>
<dbReference type="InterPro" id="IPR001764">
    <property type="entry name" value="Glyco_hydro_3_N"/>
</dbReference>
<reference evidence="6 7" key="1">
    <citation type="submission" date="2021-01" db="EMBL/GenBank/DDBJ databases">
        <title>Sequencing the genomes of 1000 actinobacteria strains.</title>
        <authorList>
            <person name="Klenk H.-P."/>
        </authorList>
    </citation>
    <scope>NUCLEOTIDE SEQUENCE [LARGE SCALE GENOMIC DNA]</scope>
    <source>
        <strain evidence="6 7">DSM 13057</strain>
    </source>
</reference>
<comment type="caution">
    <text evidence="6">The sequence shown here is derived from an EMBL/GenBank/DDBJ whole genome shotgun (WGS) entry which is preliminary data.</text>
</comment>
<dbReference type="InterPro" id="IPR017853">
    <property type="entry name" value="GH"/>
</dbReference>
<dbReference type="SUPFAM" id="SSF51445">
    <property type="entry name" value="(Trans)glycosidases"/>
    <property type="match status" value="1"/>
</dbReference>
<feature type="region of interest" description="Disordered" evidence="4">
    <location>
        <begin position="1"/>
        <end position="40"/>
    </location>
</feature>
<accession>A0ABS2L3B0</accession>
<comment type="similarity">
    <text evidence="1">Belongs to the glycosyl hydrolase 3 family.</text>
</comment>
<dbReference type="PANTHER" id="PTHR30480:SF16">
    <property type="entry name" value="GLYCOSIDE HYDROLASE FAMILY 3 DOMAIN PROTEIN"/>
    <property type="match status" value="1"/>
</dbReference>
<organism evidence="6 7">
    <name type="scientific">Subtercola frigoramans</name>
    <dbReference type="NCBI Taxonomy" id="120298"/>
    <lineage>
        <taxon>Bacteria</taxon>
        <taxon>Bacillati</taxon>
        <taxon>Actinomycetota</taxon>
        <taxon>Actinomycetes</taxon>
        <taxon>Micrococcales</taxon>
        <taxon>Microbacteriaceae</taxon>
        <taxon>Subtercola</taxon>
    </lineage>
</organism>
<protein>
    <submittedName>
        <fullName evidence="6">Beta-N-acetylhexosaminidase</fullName>
        <ecNumber evidence="6">3.2.1.52</ecNumber>
    </submittedName>
</protein>
<dbReference type="RefSeq" id="WP_307827076.1">
    <property type="nucleotide sequence ID" value="NZ_BAAAHT010000013.1"/>
</dbReference>
<evidence type="ECO:0000256" key="3">
    <source>
        <dbReference type="ARBA" id="ARBA00023295"/>
    </source>
</evidence>
<evidence type="ECO:0000259" key="5">
    <source>
        <dbReference type="Pfam" id="PF00933"/>
    </source>
</evidence>
<evidence type="ECO:0000313" key="7">
    <source>
        <dbReference type="Proteomes" id="UP000776164"/>
    </source>
</evidence>
<dbReference type="Gene3D" id="3.20.20.300">
    <property type="entry name" value="Glycoside hydrolase, family 3, N-terminal domain"/>
    <property type="match status" value="1"/>
</dbReference>
<keyword evidence="3 6" id="KW-0326">Glycosidase</keyword>
<dbReference type="EC" id="3.2.1.52" evidence="6"/>
<dbReference type="InterPro" id="IPR050226">
    <property type="entry name" value="NagZ_Beta-hexosaminidase"/>
</dbReference>
<feature type="domain" description="Glycoside hydrolase family 3 N-terminal" evidence="5">
    <location>
        <begin position="57"/>
        <end position="367"/>
    </location>
</feature>
<keyword evidence="2 6" id="KW-0378">Hydrolase</keyword>
<keyword evidence="7" id="KW-1185">Reference proteome</keyword>
<evidence type="ECO:0000313" key="6">
    <source>
        <dbReference type="EMBL" id="MBM7471585.1"/>
    </source>
</evidence>
<gene>
    <name evidence="6" type="ORF">JOE66_001219</name>
</gene>